<evidence type="ECO:0000313" key="2">
    <source>
        <dbReference type="Proteomes" id="UP000008544"/>
    </source>
</evidence>
<name>B1I410_DESAP</name>
<evidence type="ECO:0000313" key="1">
    <source>
        <dbReference type="EMBL" id="ACA59774.1"/>
    </source>
</evidence>
<dbReference type="STRING" id="477974.Daud_1263"/>
<gene>
    <name evidence="1" type="ordered locus">Daud_1263</name>
</gene>
<dbReference type="EMBL" id="CP000860">
    <property type="protein sequence ID" value="ACA59774.1"/>
    <property type="molecule type" value="Genomic_DNA"/>
</dbReference>
<proteinExistence type="predicted"/>
<protein>
    <submittedName>
        <fullName evidence="1">Uncharacterized protein</fullName>
    </submittedName>
</protein>
<accession>B1I410</accession>
<dbReference type="HOGENOM" id="CLU_879190_0_0_9"/>
<reference evidence="2" key="1">
    <citation type="submission" date="2007-10" db="EMBL/GenBank/DDBJ databases">
        <title>Complete sequence of chromosome of Desulforudis audaxviator MP104C.</title>
        <authorList>
            <person name="Copeland A."/>
            <person name="Lucas S."/>
            <person name="Lapidus A."/>
            <person name="Barry K."/>
            <person name="Glavina del Rio T."/>
            <person name="Dalin E."/>
            <person name="Tice H."/>
            <person name="Bruce D."/>
            <person name="Pitluck S."/>
            <person name="Lowry S.R."/>
            <person name="Larimer F."/>
            <person name="Land M.L."/>
            <person name="Hauser L."/>
            <person name="Kyrpides N."/>
            <person name="Ivanova N.N."/>
            <person name="Richardson P."/>
        </authorList>
    </citation>
    <scope>NUCLEOTIDE SEQUENCE [LARGE SCALE GENOMIC DNA]</scope>
    <source>
        <strain evidence="2">MP104C</strain>
    </source>
</reference>
<dbReference type="Proteomes" id="UP000008544">
    <property type="component" value="Chromosome"/>
</dbReference>
<reference evidence="1 2" key="2">
    <citation type="journal article" date="2008" name="Science">
        <title>Environmental genomics reveals a single-species ecosystem deep within Earth.</title>
        <authorList>
            <person name="Chivian D."/>
            <person name="Brodie E.L."/>
            <person name="Alm E.J."/>
            <person name="Culley D.E."/>
            <person name="Dehal P.S."/>
            <person name="Desantis T.Z."/>
            <person name="Gihring T.M."/>
            <person name="Lapidus A."/>
            <person name="Lin L.H."/>
            <person name="Lowry S.R."/>
            <person name="Moser D.P."/>
            <person name="Richardson P.M."/>
            <person name="Southam G."/>
            <person name="Wanger G."/>
            <person name="Pratt L.M."/>
            <person name="Andersen G.L."/>
            <person name="Hazen T.C."/>
            <person name="Brockman F.J."/>
            <person name="Arkin A.P."/>
            <person name="Onstott T.C."/>
        </authorList>
    </citation>
    <scope>NUCLEOTIDE SEQUENCE [LARGE SCALE GENOMIC DNA]</scope>
    <source>
        <strain evidence="1 2">MP104C</strain>
    </source>
</reference>
<sequence length="316" mass="35088">MLNPVDPVTEIRTHLRAARDRSYSEGEVHLTGGAVRFTVDTTPLRVLVSSGPLGGIDALGVELLDAVRRILGNPPDAVFTRGKSGEENLSYCGVWGNPALTFQDDLFDLVPEIYAVDHRVVLISPRLRSYLVPSHPEDWPPGQVELWSSFWTLRLESPETRERIDFFSHPDTWTYFELLSGKLASLTAGNLTEGTSTGERKVALLYRAAALTGYYLYHLEHREPFDLRSVDFSRVIEQIPENLRWENIPEPVLQIINEVNMSDIRTSGELFRRAALMPPGTLDGLLFNANKCAALGHTTAAVAHKLAASLSEGPPC</sequence>
<keyword evidence="2" id="KW-1185">Reference proteome</keyword>
<dbReference type="RefSeq" id="WP_012302359.1">
    <property type="nucleotide sequence ID" value="NC_010424.1"/>
</dbReference>
<organism evidence="1 2">
    <name type="scientific">Desulforudis audaxviator (strain MP104C)</name>
    <dbReference type="NCBI Taxonomy" id="477974"/>
    <lineage>
        <taxon>Bacteria</taxon>
        <taxon>Bacillati</taxon>
        <taxon>Bacillota</taxon>
        <taxon>Clostridia</taxon>
        <taxon>Thermoanaerobacterales</taxon>
        <taxon>Candidatus Desulforudaceae</taxon>
        <taxon>Candidatus Desulforudis</taxon>
    </lineage>
</organism>
<dbReference type="AlphaFoldDB" id="B1I410"/>
<dbReference type="KEGG" id="dau:Daud_1263"/>